<evidence type="ECO:0000313" key="6">
    <source>
        <dbReference type="Proteomes" id="UP000265520"/>
    </source>
</evidence>
<dbReference type="SMART" id="SM00320">
    <property type="entry name" value="WD40"/>
    <property type="match status" value="2"/>
</dbReference>
<feature type="repeat" description="WD" evidence="4">
    <location>
        <begin position="45"/>
        <end position="76"/>
    </location>
</feature>
<dbReference type="InterPro" id="IPR015943">
    <property type="entry name" value="WD40/YVTN_repeat-like_dom_sf"/>
</dbReference>
<evidence type="ECO:0000256" key="1">
    <source>
        <dbReference type="ARBA" id="ARBA00022490"/>
    </source>
</evidence>
<dbReference type="Gene3D" id="2.130.10.10">
    <property type="entry name" value="YVTN repeat-like/Quinoprotein amine dehydrogenase"/>
    <property type="match status" value="1"/>
</dbReference>
<dbReference type="GO" id="GO:0043130">
    <property type="term" value="F:ubiquitin binding"/>
    <property type="evidence" value="ECO:0007669"/>
    <property type="project" value="TreeGrafter"/>
</dbReference>
<keyword evidence="2 4" id="KW-0853">WD repeat</keyword>
<dbReference type="GO" id="GO:0043161">
    <property type="term" value="P:proteasome-mediated ubiquitin-dependent protein catabolic process"/>
    <property type="evidence" value="ECO:0007669"/>
    <property type="project" value="TreeGrafter"/>
</dbReference>
<dbReference type="PANTHER" id="PTHR19849:SF0">
    <property type="entry name" value="PHOSPHOLIPASE A-2-ACTIVATING PROTEIN"/>
    <property type="match status" value="1"/>
</dbReference>
<comment type="caution">
    <text evidence="5">The sequence shown here is derived from an EMBL/GenBank/DDBJ whole genome shotgun (WGS) entry which is preliminary data.</text>
</comment>
<dbReference type="PROSITE" id="PS50082">
    <property type="entry name" value="WD_REPEATS_2"/>
    <property type="match status" value="1"/>
</dbReference>
<dbReference type="EMBL" id="LXQA010134618">
    <property type="protein sequence ID" value="MCI23188.1"/>
    <property type="molecule type" value="Genomic_DNA"/>
</dbReference>
<dbReference type="GO" id="GO:0005737">
    <property type="term" value="C:cytoplasm"/>
    <property type="evidence" value="ECO:0007669"/>
    <property type="project" value="TreeGrafter"/>
</dbReference>
<proteinExistence type="predicted"/>
<keyword evidence="1" id="KW-0963">Cytoplasm</keyword>
<feature type="non-terminal residue" evidence="5">
    <location>
        <position position="76"/>
    </location>
</feature>
<protein>
    <submittedName>
        <fullName evidence="5">Phospholipase A-2-activating protein</fullName>
    </submittedName>
</protein>
<keyword evidence="3" id="KW-0677">Repeat</keyword>
<dbReference type="PROSITE" id="PS50294">
    <property type="entry name" value="WD_REPEATS_REGION"/>
    <property type="match status" value="1"/>
</dbReference>
<name>A0A392QG76_9FABA</name>
<dbReference type="InterPro" id="IPR001680">
    <property type="entry name" value="WD40_rpt"/>
</dbReference>
<evidence type="ECO:0000256" key="3">
    <source>
        <dbReference type="ARBA" id="ARBA00022737"/>
    </source>
</evidence>
<dbReference type="AlphaFoldDB" id="A0A392QG76"/>
<evidence type="ECO:0000313" key="5">
    <source>
        <dbReference type="EMBL" id="MCI23188.1"/>
    </source>
</evidence>
<dbReference type="Pfam" id="PF00400">
    <property type="entry name" value="WD40"/>
    <property type="match status" value="2"/>
</dbReference>
<keyword evidence="6" id="KW-1185">Reference proteome</keyword>
<dbReference type="GO" id="GO:0010992">
    <property type="term" value="P:ubiquitin recycling"/>
    <property type="evidence" value="ECO:0007669"/>
    <property type="project" value="TreeGrafter"/>
</dbReference>
<evidence type="ECO:0000256" key="2">
    <source>
        <dbReference type="ARBA" id="ARBA00022574"/>
    </source>
</evidence>
<dbReference type="Proteomes" id="UP000265520">
    <property type="component" value="Unassembled WGS sequence"/>
</dbReference>
<dbReference type="SUPFAM" id="SSF50978">
    <property type="entry name" value="WD40 repeat-like"/>
    <property type="match status" value="1"/>
</dbReference>
<evidence type="ECO:0000256" key="4">
    <source>
        <dbReference type="PROSITE-ProRule" id="PRU00221"/>
    </source>
</evidence>
<dbReference type="GO" id="GO:0005634">
    <property type="term" value="C:nucleus"/>
    <property type="evidence" value="ECO:0007669"/>
    <property type="project" value="TreeGrafter"/>
</dbReference>
<reference evidence="5 6" key="1">
    <citation type="journal article" date="2018" name="Front. Plant Sci.">
        <title>Red Clover (Trifolium pratense) and Zigzag Clover (T. medium) - A Picture of Genomic Similarities and Differences.</title>
        <authorList>
            <person name="Dluhosova J."/>
            <person name="Istvanek J."/>
            <person name="Nedelnik J."/>
            <person name="Repkova J."/>
        </authorList>
    </citation>
    <scope>NUCLEOTIDE SEQUENCE [LARGE SCALE GENOMIC DNA]</scope>
    <source>
        <strain evidence="6">cv. 10/8</strain>
        <tissue evidence="5">Leaf</tissue>
    </source>
</reference>
<organism evidence="5 6">
    <name type="scientific">Trifolium medium</name>
    <dbReference type="NCBI Taxonomy" id="97028"/>
    <lineage>
        <taxon>Eukaryota</taxon>
        <taxon>Viridiplantae</taxon>
        <taxon>Streptophyta</taxon>
        <taxon>Embryophyta</taxon>
        <taxon>Tracheophyta</taxon>
        <taxon>Spermatophyta</taxon>
        <taxon>Magnoliopsida</taxon>
        <taxon>eudicotyledons</taxon>
        <taxon>Gunneridae</taxon>
        <taxon>Pentapetalae</taxon>
        <taxon>rosids</taxon>
        <taxon>fabids</taxon>
        <taxon>Fabales</taxon>
        <taxon>Fabaceae</taxon>
        <taxon>Papilionoideae</taxon>
        <taxon>50 kb inversion clade</taxon>
        <taxon>NPAAA clade</taxon>
        <taxon>Hologalegina</taxon>
        <taxon>IRL clade</taxon>
        <taxon>Trifolieae</taxon>
        <taxon>Trifolium</taxon>
    </lineage>
</organism>
<sequence length="76" mass="8128">MLISFDDCTDTVRGLAVMSDLGILSASHDGSLRLWAASGEVLMEMVGHTAIVYSVDSHASGLIVSGSEDRFAKIWK</sequence>
<dbReference type="InterPro" id="IPR036322">
    <property type="entry name" value="WD40_repeat_dom_sf"/>
</dbReference>
<accession>A0A392QG76</accession>
<dbReference type="PANTHER" id="PTHR19849">
    <property type="entry name" value="PHOSPHOLIPASE A-2-ACTIVATING PROTEIN"/>
    <property type="match status" value="1"/>
</dbReference>